<name>A0A3G9CZB2_METTE</name>
<organism evidence="1 2">
    <name type="scientific">Methanosarcina thermophila</name>
    <dbReference type="NCBI Taxonomy" id="2210"/>
    <lineage>
        <taxon>Archaea</taxon>
        <taxon>Methanobacteriati</taxon>
        <taxon>Methanobacteriota</taxon>
        <taxon>Stenosarchaea group</taxon>
        <taxon>Methanomicrobia</taxon>
        <taxon>Methanosarcinales</taxon>
        <taxon>Methanosarcinaceae</taxon>
        <taxon>Methanosarcina</taxon>
    </lineage>
</organism>
<dbReference type="Proteomes" id="UP000265557">
    <property type="component" value="Chromosome"/>
</dbReference>
<proteinExistence type="predicted"/>
<dbReference type="EMBL" id="AP017646">
    <property type="protein sequence ID" value="BAW30389.1"/>
    <property type="molecule type" value="Genomic_DNA"/>
</dbReference>
<evidence type="ECO:0000313" key="2">
    <source>
        <dbReference type="Proteomes" id="UP000265557"/>
    </source>
</evidence>
<protein>
    <submittedName>
        <fullName evidence="1">Uncharacterized protein</fullName>
    </submittedName>
</protein>
<sequence>MTGEPNRPSNTVPMKIMCSMVLIPNRHDEVEYFKVDSKGYPMPKKTAYANKEVTIIVGHKERNNLMVTPDDRVFTGVFGNNGRLSSVGKELEGQELTVIIHIPEDN</sequence>
<reference evidence="1 2" key="1">
    <citation type="submission" date="2016-09" db="EMBL/GenBank/DDBJ databases">
        <title>Complete Genome Sequence of Methanosarcina thermophila MT-1.</title>
        <authorList>
            <person name="Kouzuma A."/>
        </authorList>
    </citation>
    <scope>NUCLEOTIDE SEQUENCE [LARGE SCALE GENOMIC DNA]</scope>
    <source>
        <strain evidence="1 2">MT-1</strain>
    </source>
</reference>
<evidence type="ECO:0000313" key="1">
    <source>
        <dbReference type="EMBL" id="BAW30389.1"/>
    </source>
</evidence>
<dbReference type="AlphaFoldDB" id="A0A3G9CZB2"/>
<gene>
    <name evidence="1" type="ORF">MESMT1_2459</name>
</gene>
<accession>A0A3G9CZB2</accession>